<dbReference type="Proteomes" id="UP000186817">
    <property type="component" value="Unassembled WGS sequence"/>
</dbReference>
<sequence length="254" mass="27459">MAAYCSIAAASANVPGPFGQPLGWMPPMAAPVLPEHTPSQHPVTFPFPWPRDIPPPPGLEILGVTEPVLSPGQHIASPVCRTGNIPPVPEVPEPSAANLRFGIGSFGHPHFCNRPCVHISKSGVCPSGTECAYCHFPHRAVCKPDGQLRRRILDASDQELLATFLPFIFKKAAIEGLLPRVGGLLQLLQGEVYEPQSKAVLLGKFRPMRMSFKHLVESCMHRLPPHIRAEVNRIKSELPPPVVTHGGAGSSLMM</sequence>
<keyword evidence="2" id="KW-1185">Reference proteome</keyword>
<dbReference type="OrthoDB" id="426715at2759"/>
<accession>A0A1Q9EN76</accession>
<organism evidence="1 2">
    <name type="scientific">Symbiodinium microadriaticum</name>
    <name type="common">Dinoflagellate</name>
    <name type="synonym">Zooxanthella microadriatica</name>
    <dbReference type="NCBI Taxonomy" id="2951"/>
    <lineage>
        <taxon>Eukaryota</taxon>
        <taxon>Sar</taxon>
        <taxon>Alveolata</taxon>
        <taxon>Dinophyceae</taxon>
        <taxon>Suessiales</taxon>
        <taxon>Symbiodiniaceae</taxon>
        <taxon>Symbiodinium</taxon>
    </lineage>
</organism>
<evidence type="ECO:0008006" key="3">
    <source>
        <dbReference type="Google" id="ProtNLM"/>
    </source>
</evidence>
<dbReference type="EMBL" id="LSRX01000108">
    <property type="protein sequence ID" value="OLQ08874.1"/>
    <property type="molecule type" value="Genomic_DNA"/>
</dbReference>
<proteinExistence type="predicted"/>
<name>A0A1Q9EN76_SYMMI</name>
<gene>
    <name evidence="1" type="ORF">AK812_SmicGene7571</name>
</gene>
<dbReference type="AlphaFoldDB" id="A0A1Q9EN76"/>
<protein>
    <recommendedName>
        <fullName evidence="3">C3H1-type domain-containing protein</fullName>
    </recommendedName>
</protein>
<evidence type="ECO:0000313" key="1">
    <source>
        <dbReference type="EMBL" id="OLQ08874.1"/>
    </source>
</evidence>
<evidence type="ECO:0000313" key="2">
    <source>
        <dbReference type="Proteomes" id="UP000186817"/>
    </source>
</evidence>
<comment type="caution">
    <text evidence="1">The sequence shown here is derived from an EMBL/GenBank/DDBJ whole genome shotgun (WGS) entry which is preliminary data.</text>
</comment>
<reference evidence="1 2" key="1">
    <citation type="submission" date="2016-02" db="EMBL/GenBank/DDBJ databases">
        <title>Genome analysis of coral dinoflagellate symbionts highlights evolutionary adaptations to a symbiotic lifestyle.</title>
        <authorList>
            <person name="Aranda M."/>
            <person name="Li Y."/>
            <person name="Liew Y.J."/>
            <person name="Baumgarten S."/>
            <person name="Simakov O."/>
            <person name="Wilson M."/>
            <person name="Piel J."/>
            <person name="Ashoor H."/>
            <person name="Bougouffa S."/>
            <person name="Bajic V.B."/>
            <person name="Ryu T."/>
            <person name="Ravasi T."/>
            <person name="Bayer T."/>
            <person name="Micklem G."/>
            <person name="Kim H."/>
            <person name="Bhak J."/>
            <person name="Lajeunesse T.C."/>
            <person name="Voolstra C.R."/>
        </authorList>
    </citation>
    <scope>NUCLEOTIDE SEQUENCE [LARGE SCALE GENOMIC DNA]</scope>
    <source>
        <strain evidence="1 2">CCMP2467</strain>
    </source>
</reference>